<evidence type="ECO:0000256" key="1">
    <source>
        <dbReference type="ARBA" id="ARBA00010062"/>
    </source>
</evidence>
<dbReference type="AlphaFoldDB" id="A0A4S8PTW6"/>
<protein>
    <submittedName>
        <fullName evidence="4">ABC transporter substrate-binding protein</fullName>
    </submittedName>
</protein>
<name>A0A4S8PTW6_9HYPH</name>
<dbReference type="RefSeq" id="WP_136541682.1">
    <property type="nucleotide sequence ID" value="NZ_STGU01000007.1"/>
</dbReference>
<sequence length="364" mass="38454">MTKARPIISWLALPLLFGVTAGPLMADELKLAVVAPKTGPFAVLGDQVRQGAALAAGKLSISLVEIDENCNEGSGQAIAESITAAEAKAAIGFLCSESLTGALPDLAKADIPAFTLSVRWKGLMEDALKAGWPLFRLAPNGDQEAAKLSEIILRDWAGEPVALLEDGTIRGRELTEAIRISLEERGLKPAFIDTFRPGQEQQLALVRRLKTAGVTHAFVGGDRNDVAIIARDAKQEKMALTLLGGEAMRAADDPVPLEDGVLAVGLIEKPSEPAATLLATELQAAKLEPEGYLMPAHAAVTILADAWGISSAVGTPVTDALIGTTFETALGPLTFGEDHELSENPYRLLQWQGDAFMPVAEPTQ</sequence>
<keyword evidence="2" id="KW-0732">Signal</keyword>
<accession>A0A4S8PTW6</accession>
<dbReference type="PANTHER" id="PTHR47151:SF2">
    <property type="entry name" value="AMINO ACID BINDING PROTEIN"/>
    <property type="match status" value="1"/>
</dbReference>
<dbReference type="CDD" id="cd06342">
    <property type="entry name" value="PBP1_ABC_LIVBP-like"/>
    <property type="match status" value="1"/>
</dbReference>
<dbReference type="PANTHER" id="PTHR47151">
    <property type="entry name" value="LEU/ILE/VAL-BINDING ABC TRANSPORTER SUBUNIT"/>
    <property type="match status" value="1"/>
</dbReference>
<evidence type="ECO:0000313" key="4">
    <source>
        <dbReference type="EMBL" id="THV34887.1"/>
    </source>
</evidence>
<dbReference type="Proteomes" id="UP000307378">
    <property type="component" value="Unassembled WGS sequence"/>
</dbReference>
<dbReference type="SUPFAM" id="SSF53822">
    <property type="entry name" value="Periplasmic binding protein-like I"/>
    <property type="match status" value="1"/>
</dbReference>
<organism evidence="4 5">
    <name type="scientific">Rhizobium rosettiformans W3</name>
    <dbReference type="NCBI Taxonomy" id="538378"/>
    <lineage>
        <taxon>Bacteria</taxon>
        <taxon>Pseudomonadati</taxon>
        <taxon>Pseudomonadota</taxon>
        <taxon>Alphaproteobacteria</taxon>
        <taxon>Hyphomicrobiales</taxon>
        <taxon>Rhizobiaceae</taxon>
        <taxon>Rhizobium/Agrobacterium group</taxon>
        <taxon>Rhizobium</taxon>
    </lineage>
</organism>
<dbReference type="InterPro" id="IPR028082">
    <property type="entry name" value="Peripla_BP_I"/>
</dbReference>
<reference evidence="4 5" key="1">
    <citation type="submission" date="2019-04" db="EMBL/GenBank/DDBJ databases">
        <title>genome sequence of strain W3.</title>
        <authorList>
            <person name="Gao J."/>
            <person name="Sun J."/>
        </authorList>
    </citation>
    <scope>NUCLEOTIDE SEQUENCE [LARGE SCALE GENOMIC DNA]</scope>
    <source>
        <strain evidence="4 5">W3</strain>
    </source>
</reference>
<comment type="caution">
    <text evidence="4">The sequence shown here is derived from an EMBL/GenBank/DDBJ whole genome shotgun (WGS) entry which is preliminary data.</text>
</comment>
<dbReference type="InterPro" id="IPR028081">
    <property type="entry name" value="Leu-bd"/>
</dbReference>
<evidence type="ECO:0000256" key="2">
    <source>
        <dbReference type="ARBA" id="ARBA00022729"/>
    </source>
</evidence>
<dbReference type="Pfam" id="PF13458">
    <property type="entry name" value="Peripla_BP_6"/>
    <property type="match status" value="1"/>
</dbReference>
<evidence type="ECO:0000313" key="5">
    <source>
        <dbReference type="Proteomes" id="UP000307378"/>
    </source>
</evidence>
<dbReference type="EMBL" id="STGU01000007">
    <property type="protein sequence ID" value="THV34887.1"/>
    <property type="molecule type" value="Genomic_DNA"/>
</dbReference>
<gene>
    <name evidence="4" type="ORF">FAA86_14525</name>
</gene>
<feature type="domain" description="Leucine-binding protein" evidence="3">
    <location>
        <begin position="29"/>
        <end position="352"/>
    </location>
</feature>
<evidence type="ECO:0000259" key="3">
    <source>
        <dbReference type="Pfam" id="PF13458"/>
    </source>
</evidence>
<dbReference type="Gene3D" id="3.40.50.2300">
    <property type="match status" value="2"/>
</dbReference>
<proteinExistence type="inferred from homology"/>
<comment type="similarity">
    <text evidence="1">Belongs to the leucine-binding protein family.</text>
</comment>